<evidence type="ECO:0000259" key="1">
    <source>
        <dbReference type="PROSITE" id="PS50234"/>
    </source>
</evidence>
<dbReference type="InterPro" id="IPR050525">
    <property type="entry name" value="ECM_Assembly_Org"/>
</dbReference>
<proteinExistence type="predicted"/>
<name>A0ABN8RLE8_9CNID</name>
<evidence type="ECO:0000313" key="3">
    <source>
        <dbReference type="Proteomes" id="UP001159427"/>
    </source>
</evidence>
<accession>A0ABN8RLE8</accession>
<dbReference type="PANTHER" id="PTHR24020:SF20">
    <property type="entry name" value="PH DOMAIN-CONTAINING PROTEIN"/>
    <property type="match status" value="1"/>
</dbReference>
<dbReference type="SUPFAM" id="SSF53300">
    <property type="entry name" value="vWA-like"/>
    <property type="match status" value="1"/>
</dbReference>
<protein>
    <recommendedName>
        <fullName evidence="1">VWFA domain-containing protein</fullName>
    </recommendedName>
</protein>
<dbReference type="InterPro" id="IPR002035">
    <property type="entry name" value="VWF_A"/>
</dbReference>
<dbReference type="InterPro" id="IPR036465">
    <property type="entry name" value="vWFA_dom_sf"/>
</dbReference>
<feature type="non-terminal residue" evidence="2">
    <location>
        <position position="1"/>
    </location>
</feature>
<dbReference type="Gene3D" id="3.40.50.410">
    <property type="entry name" value="von Willebrand factor, type A domain"/>
    <property type="match status" value="1"/>
</dbReference>
<gene>
    <name evidence="2" type="ORF">PEVE_00012476</name>
</gene>
<feature type="domain" description="VWFA" evidence="1">
    <location>
        <begin position="41"/>
        <end position="223"/>
    </location>
</feature>
<dbReference type="Pfam" id="PF00092">
    <property type="entry name" value="VWA"/>
    <property type="match status" value="1"/>
</dbReference>
<evidence type="ECO:0000313" key="2">
    <source>
        <dbReference type="EMBL" id="CAH3179608.1"/>
    </source>
</evidence>
<keyword evidence="3" id="KW-1185">Reference proteome</keyword>
<organism evidence="2 3">
    <name type="scientific">Porites evermanni</name>
    <dbReference type="NCBI Taxonomy" id="104178"/>
    <lineage>
        <taxon>Eukaryota</taxon>
        <taxon>Metazoa</taxon>
        <taxon>Cnidaria</taxon>
        <taxon>Anthozoa</taxon>
        <taxon>Hexacorallia</taxon>
        <taxon>Scleractinia</taxon>
        <taxon>Fungiina</taxon>
        <taxon>Poritidae</taxon>
        <taxon>Porites</taxon>
    </lineage>
</organism>
<comment type="caution">
    <text evidence="2">The sequence shown here is derived from an EMBL/GenBank/DDBJ whole genome shotgun (WGS) entry which is preliminary data.</text>
</comment>
<dbReference type="SMART" id="SM00327">
    <property type="entry name" value="VWA"/>
    <property type="match status" value="1"/>
</dbReference>
<dbReference type="PRINTS" id="PR00453">
    <property type="entry name" value="VWFADOMAIN"/>
</dbReference>
<sequence>FTAFQKVSSPNVTAEKFMVNFLHIRPKFFDRVKKWASTAEDIVVVMDGSESINKCEFEKGKKALKGIMSLASSNPRQDTKYAAVTFSCAASVNFKFLTYPSAGNKILSITYPGGGSNIQAGLAEAKKLFDDPSSGIYLFNFVHLKIVFLVTDGQWNEFPHLTIPKANALKGIGVDIYVVAVGRYISGIDEMVKVASSPPENYVFRVKKNSALWDVVKLVIKQVNPGKYAVLNGQYDPPC</sequence>
<dbReference type="PANTHER" id="PTHR24020">
    <property type="entry name" value="COLLAGEN ALPHA"/>
    <property type="match status" value="1"/>
</dbReference>
<dbReference type="CDD" id="cd01450">
    <property type="entry name" value="vWFA_subfamily_ECM"/>
    <property type="match status" value="1"/>
</dbReference>
<dbReference type="Proteomes" id="UP001159427">
    <property type="component" value="Unassembled WGS sequence"/>
</dbReference>
<dbReference type="EMBL" id="CALNXI010001916">
    <property type="protein sequence ID" value="CAH3179608.1"/>
    <property type="molecule type" value="Genomic_DNA"/>
</dbReference>
<reference evidence="2 3" key="1">
    <citation type="submission" date="2022-05" db="EMBL/GenBank/DDBJ databases">
        <authorList>
            <consortium name="Genoscope - CEA"/>
            <person name="William W."/>
        </authorList>
    </citation>
    <scope>NUCLEOTIDE SEQUENCE [LARGE SCALE GENOMIC DNA]</scope>
</reference>
<dbReference type="PROSITE" id="PS50234">
    <property type="entry name" value="VWFA"/>
    <property type="match status" value="1"/>
</dbReference>